<keyword evidence="5 6" id="KW-0326">Glycosidase</keyword>
<evidence type="ECO:0000259" key="9">
    <source>
        <dbReference type="PROSITE" id="PS51910"/>
    </source>
</evidence>
<evidence type="ECO:0000256" key="1">
    <source>
        <dbReference type="ARBA" id="ARBA00000822"/>
    </source>
</evidence>
<evidence type="ECO:0000256" key="7">
    <source>
        <dbReference type="RuleBase" id="RU004453"/>
    </source>
</evidence>
<comment type="similarity">
    <text evidence="7">Belongs to the glycosyl hydrolase 18 family.</text>
</comment>
<keyword evidence="4" id="KW-0146">Chitin degradation</keyword>
<reference evidence="10 11" key="1">
    <citation type="submission" date="2019-02" db="EMBL/GenBank/DDBJ databases">
        <title>Deep-cultivation of Planctomycetes and their phenomic and genomic characterization uncovers novel biology.</title>
        <authorList>
            <person name="Wiegand S."/>
            <person name="Jogler M."/>
            <person name="Boedeker C."/>
            <person name="Pinto D."/>
            <person name="Vollmers J."/>
            <person name="Rivas-Marin E."/>
            <person name="Kohn T."/>
            <person name="Peeters S.H."/>
            <person name="Heuer A."/>
            <person name="Rast P."/>
            <person name="Oberbeckmann S."/>
            <person name="Bunk B."/>
            <person name="Jeske O."/>
            <person name="Meyerdierks A."/>
            <person name="Storesund J.E."/>
            <person name="Kallscheuer N."/>
            <person name="Luecker S."/>
            <person name="Lage O.M."/>
            <person name="Pohl T."/>
            <person name="Merkel B.J."/>
            <person name="Hornburger P."/>
            <person name="Mueller R.-W."/>
            <person name="Bruemmer F."/>
            <person name="Labrenz M."/>
            <person name="Spormann A.M."/>
            <person name="Op den Camp H."/>
            <person name="Overmann J."/>
            <person name="Amann R."/>
            <person name="Jetten M.S.M."/>
            <person name="Mascher T."/>
            <person name="Medema M.H."/>
            <person name="Devos D.P."/>
            <person name="Kaster A.-K."/>
            <person name="Ovreas L."/>
            <person name="Rohde M."/>
            <person name="Galperin M.Y."/>
            <person name="Jogler C."/>
        </authorList>
    </citation>
    <scope>NUCLEOTIDE SEQUENCE [LARGE SCALE GENOMIC DNA]</scope>
    <source>
        <strain evidence="10 11">KS4</strain>
    </source>
</reference>
<dbReference type="EMBL" id="CP036425">
    <property type="protein sequence ID" value="QDU33335.1"/>
    <property type="molecule type" value="Genomic_DNA"/>
</dbReference>
<evidence type="ECO:0000313" key="11">
    <source>
        <dbReference type="Proteomes" id="UP000317369"/>
    </source>
</evidence>
<dbReference type="PANTHER" id="PTHR11177">
    <property type="entry name" value="CHITINASE"/>
    <property type="match status" value="1"/>
</dbReference>
<keyword evidence="4" id="KW-0624">Polysaccharide degradation</keyword>
<protein>
    <recommendedName>
        <fullName evidence="2">chitinase</fullName>
        <ecNumber evidence="2">3.2.1.14</ecNumber>
    </recommendedName>
</protein>
<dbReference type="SMART" id="SM00636">
    <property type="entry name" value="Glyco_18"/>
    <property type="match status" value="1"/>
</dbReference>
<dbReference type="InterPro" id="IPR001223">
    <property type="entry name" value="Glyco_hydro18_cat"/>
</dbReference>
<evidence type="ECO:0000256" key="2">
    <source>
        <dbReference type="ARBA" id="ARBA00012729"/>
    </source>
</evidence>
<keyword evidence="4" id="KW-0119">Carbohydrate metabolism</keyword>
<feature type="domain" description="GH18" evidence="9">
    <location>
        <begin position="53"/>
        <end position="442"/>
    </location>
</feature>
<dbReference type="InterPro" id="IPR029070">
    <property type="entry name" value="Chitinase_insertion_sf"/>
</dbReference>
<dbReference type="SUPFAM" id="SSF54556">
    <property type="entry name" value="Chitinase insertion domain"/>
    <property type="match status" value="1"/>
</dbReference>
<dbReference type="Gene3D" id="3.20.20.80">
    <property type="entry name" value="Glycosidases"/>
    <property type="match status" value="1"/>
</dbReference>
<dbReference type="InterPro" id="IPR017853">
    <property type="entry name" value="GH"/>
</dbReference>
<evidence type="ECO:0000256" key="4">
    <source>
        <dbReference type="ARBA" id="ARBA00023024"/>
    </source>
</evidence>
<comment type="catalytic activity">
    <reaction evidence="1">
        <text>Random endo-hydrolysis of N-acetyl-beta-D-glucosaminide (1-&gt;4)-beta-linkages in chitin and chitodextrins.</text>
        <dbReference type="EC" id="3.2.1.14"/>
    </reaction>
</comment>
<evidence type="ECO:0000313" key="10">
    <source>
        <dbReference type="EMBL" id="QDU33335.1"/>
    </source>
</evidence>
<dbReference type="PANTHER" id="PTHR11177:SF317">
    <property type="entry name" value="CHITINASE 12-RELATED"/>
    <property type="match status" value="1"/>
</dbReference>
<dbReference type="GO" id="GO:0006032">
    <property type="term" value="P:chitin catabolic process"/>
    <property type="evidence" value="ECO:0007669"/>
    <property type="project" value="UniProtKB-KW"/>
</dbReference>
<organism evidence="10 11">
    <name type="scientific">Poriferisphaera corsica</name>
    <dbReference type="NCBI Taxonomy" id="2528020"/>
    <lineage>
        <taxon>Bacteria</taxon>
        <taxon>Pseudomonadati</taxon>
        <taxon>Planctomycetota</taxon>
        <taxon>Phycisphaerae</taxon>
        <taxon>Phycisphaerales</taxon>
        <taxon>Phycisphaeraceae</taxon>
        <taxon>Poriferisphaera</taxon>
    </lineage>
</organism>
<dbReference type="GO" id="GO:0005975">
    <property type="term" value="P:carbohydrate metabolic process"/>
    <property type="evidence" value="ECO:0007669"/>
    <property type="project" value="InterPro"/>
</dbReference>
<dbReference type="KEGG" id="pcor:KS4_13810"/>
<dbReference type="PROSITE" id="PS51257">
    <property type="entry name" value="PROKAR_LIPOPROTEIN"/>
    <property type="match status" value="1"/>
</dbReference>
<accession>A0A517YSX3</accession>
<dbReference type="Gene3D" id="3.10.50.10">
    <property type="match status" value="1"/>
</dbReference>
<keyword evidence="8" id="KW-0732">Signal</keyword>
<dbReference type="PROSITE" id="PS01095">
    <property type="entry name" value="GH18_1"/>
    <property type="match status" value="1"/>
</dbReference>
<evidence type="ECO:0000256" key="3">
    <source>
        <dbReference type="ARBA" id="ARBA00022801"/>
    </source>
</evidence>
<dbReference type="InterPro" id="IPR050314">
    <property type="entry name" value="Glycosyl_Hydrlase_18"/>
</dbReference>
<dbReference type="AlphaFoldDB" id="A0A517YSX3"/>
<keyword evidence="3 6" id="KW-0378">Hydrolase</keyword>
<evidence type="ECO:0000256" key="8">
    <source>
        <dbReference type="SAM" id="SignalP"/>
    </source>
</evidence>
<dbReference type="EC" id="3.2.1.14" evidence="2"/>
<dbReference type="InterPro" id="IPR011583">
    <property type="entry name" value="Chitinase_II/V-like_cat"/>
</dbReference>
<dbReference type="Pfam" id="PF00704">
    <property type="entry name" value="Glyco_hydro_18"/>
    <property type="match status" value="1"/>
</dbReference>
<dbReference type="GO" id="GO:0008061">
    <property type="term" value="F:chitin binding"/>
    <property type="evidence" value="ECO:0007669"/>
    <property type="project" value="InterPro"/>
</dbReference>
<gene>
    <name evidence="10" type="primary">chiA1_2</name>
    <name evidence="10" type="ORF">KS4_13810</name>
</gene>
<feature type="signal peptide" evidence="8">
    <location>
        <begin position="1"/>
        <end position="31"/>
    </location>
</feature>
<name>A0A517YSX3_9BACT</name>
<sequence precursor="true">MNTRENTNIRNTTLAACIALLISCLSIGCQSFTPPLNDTQQQTVHPNLNNPNKYVMAYFPEWGGIYGDYTVADIPAQNLTHIFYAFAKLHADGSVTVDSKEKALDHIYPVDKGTPGVRGHLNQLIELKKQYPHLKTLISIGGWELSMHFSSLATTEQGRQTLAQNAVEFMRKYQFDGIDIDWEFPVSGSKYKDKQRPEDKQNFTLLMQDIRDEMDRFQSQDQKQYLLTAAVTVGVFRQKHLELEKLANIFDFVNVMVYDMHGRWVKDQTGHLSALYPSSAAGGINQNINGDNGIQGYLTRGFKPEQVMMGAPLYAAGWRGVSHKDNGISQPAKSLAFGVTEHKGYWEWRSIVKLLLEDRSHEFQLKLDPEAKAAYVWAPTVDGGTWITCPSRESFQAKIDYVNQHNLGGMFFWDVSNDLNDQSHPQALINFTADQLLRNKQP</sequence>
<dbReference type="Proteomes" id="UP000317369">
    <property type="component" value="Chromosome"/>
</dbReference>
<keyword evidence="11" id="KW-1185">Reference proteome</keyword>
<dbReference type="SUPFAM" id="SSF51445">
    <property type="entry name" value="(Trans)glycosidases"/>
    <property type="match status" value="1"/>
</dbReference>
<dbReference type="InterPro" id="IPR001579">
    <property type="entry name" value="Glyco_hydro_18_chit_AS"/>
</dbReference>
<evidence type="ECO:0000256" key="6">
    <source>
        <dbReference type="RuleBase" id="RU000489"/>
    </source>
</evidence>
<dbReference type="RefSeq" id="WP_200761647.1">
    <property type="nucleotide sequence ID" value="NZ_CP036425.1"/>
</dbReference>
<feature type="chain" id="PRO_5022057350" description="chitinase" evidence="8">
    <location>
        <begin position="32"/>
        <end position="442"/>
    </location>
</feature>
<dbReference type="CDD" id="cd06548">
    <property type="entry name" value="GH18_chitinase"/>
    <property type="match status" value="1"/>
</dbReference>
<dbReference type="PROSITE" id="PS51910">
    <property type="entry name" value="GH18_2"/>
    <property type="match status" value="1"/>
</dbReference>
<evidence type="ECO:0000256" key="5">
    <source>
        <dbReference type="ARBA" id="ARBA00023295"/>
    </source>
</evidence>
<proteinExistence type="inferred from homology"/>
<dbReference type="GO" id="GO:0008843">
    <property type="term" value="F:endochitinase activity"/>
    <property type="evidence" value="ECO:0007669"/>
    <property type="project" value="UniProtKB-EC"/>
</dbReference>